<evidence type="ECO:0000259" key="13">
    <source>
        <dbReference type="Pfam" id="PF22776"/>
    </source>
</evidence>
<comment type="similarity">
    <text evidence="2">Belongs to the HAK/KUP transporter (TC 2.A.72.3) family.</text>
</comment>
<organism evidence="14 15">
    <name type="scientific">Vanilla planifolia</name>
    <name type="common">Vanilla</name>
    <dbReference type="NCBI Taxonomy" id="51239"/>
    <lineage>
        <taxon>Eukaryota</taxon>
        <taxon>Viridiplantae</taxon>
        <taxon>Streptophyta</taxon>
        <taxon>Embryophyta</taxon>
        <taxon>Tracheophyta</taxon>
        <taxon>Spermatophyta</taxon>
        <taxon>Magnoliopsida</taxon>
        <taxon>Liliopsida</taxon>
        <taxon>Asparagales</taxon>
        <taxon>Orchidaceae</taxon>
        <taxon>Vanilloideae</taxon>
        <taxon>Vanilleae</taxon>
        <taxon>Vanilla</taxon>
    </lineage>
</organism>
<feature type="domain" description="K+ potassium transporter C-terminal" evidence="13">
    <location>
        <begin position="305"/>
        <end position="503"/>
    </location>
</feature>
<evidence type="ECO:0000256" key="8">
    <source>
        <dbReference type="ARBA" id="ARBA00023065"/>
    </source>
</evidence>
<dbReference type="InterPro" id="IPR053951">
    <property type="entry name" value="K_trans_N"/>
</dbReference>
<feature type="transmembrane region" description="Helical" evidence="11">
    <location>
        <begin position="228"/>
        <end position="248"/>
    </location>
</feature>
<evidence type="ECO:0000259" key="12">
    <source>
        <dbReference type="Pfam" id="PF02705"/>
    </source>
</evidence>
<dbReference type="PANTHER" id="PTHR30540">
    <property type="entry name" value="OSMOTIC STRESS POTASSIUM TRANSPORTER"/>
    <property type="match status" value="1"/>
</dbReference>
<keyword evidence="3" id="KW-0813">Transport</keyword>
<evidence type="ECO:0000256" key="6">
    <source>
        <dbReference type="ARBA" id="ARBA00022958"/>
    </source>
</evidence>
<dbReference type="PANTHER" id="PTHR30540:SF14">
    <property type="entry name" value="POTASSIUM TRANSPORTER 1"/>
    <property type="match status" value="1"/>
</dbReference>
<keyword evidence="4" id="KW-0633">Potassium transport</keyword>
<comment type="subcellular location">
    <subcellularLocation>
        <location evidence="1">Membrane</location>
        <topology evidence="1">Multi-pass membrane protein</topology>
    </subcellularLocation>
</comment>
<keyword evidence="6" id="KW-0630">Potassium</keyword>
<sequence length="523" mass="58074">MTNRNPPAFAQEEGQESISNRKPSYKDVLTLAYQSLGVVYGDLSTSPLYVYKTTFSGKLRLHKNDEEVFGVLSFIFWTFTLIPLFKYIYFVLSADDNGEGGTFALYSLLCRHARLSMLPNQQAGNENLSAYKVGESADTWASSMLKNLFKSSPRLRNGLLIVVLLGTCMAIGDGVLTPAISVLSAVSGIQVKLPNLHESLAVTVVIFVTSFLMFLVMILVWKRKAIAAIAFLVFFGSIELVYVSASVLKVPQGGWIPLTLSIIFMSVMYIWYYGTWLKHEYDLQNKVSAERILASASKLGIVRVPGIGLVYTNLTTGVPAVFGHFAMNLPAFHQVLVFVCRKSVQVPFVPSNERFLVGRIGPKEHHMFRCIVRYGWIKDLRQESYDFEDKLVSRIISFVEMEAGSTQQENRSYGSKVPDAASGNVSLSATSSEDETLVRPEEFSLVDGVLQKEESMEILRAKESGVVYITGSSNAKAKGTSSLIKKFAIDVVFAFLSKNCRSTDIVRSEPHSLLLDVAMLYHV</sequence>
<evidence type="ECO:0000256" key="7">
    <source>
        <dbReference type="ARBA" id="ARBA00022989"/>
    </source>
</evidence>
<protein>
    <recommendedName>
        <fullName evidence="16">Potassium transporter</fullName>
    </recommendedName>
</protein>
<gene>
    <name evidence="14" type="ORF">HPP92_013330</name>
</gene>
<comment type="caution">
    <text evidence="14">The sequence shown here is derived from an EMBL/GenBank/DDBJ whole genome shotgun (WGS) entry which is preliminary data.</text>
</comment>
<keyword evidence="5 11" id="KW-0812">Transmembrane</keyword>
<feature type="transmembrane region" description="Helical" evidence="11">
    <location>
        <begin position="159"/>
        <end position="180"/>
    </location>
</feature>
<evidence type="ECO:0000256" key="1">
    <source>
        <dbReference type="ARBA" id="ARBA00004141"/>
    </source>
</evidence>
<evidence type="ECO:0000256" key="5">
    <source>
        <dbReference type="ARBA" id="ARBA00022692"/>
    </source>
</evidence>
<dbReference type="Proteomes" id="UP000639772">
    <property type="component" value="Chromosome 6"/>
</dbReference>
<name>A0A835QS52_VANPL</name>
<dbReference type="InterPro" id="IPR053952">
    <property type="entry name" value="K_trans_C"/>
</dbReference>
<dbReference type="Pfam" id="PF02705">
    <property type="entry name" value="K_trans"/>
    <property type="match status" value="2"/>
</dbReference>
<dbReference type="EMBL" id="JADCNM010000006">
    <property type="protein sequence ID" value="KAG0478611.1"/>
    <property type="molecule type" value="Genomic_DNA"/>
</dbReference>
<keyword evidence="9 11" id="KW-0472">Membrane</keyword>
<reference evidence="14 15" key="1">
    <citation type="journal article" date="2020" name="Nat. Food">
        <title>A phased Vanilla planifolia genome enables genetic improvement of flavour and production.</title>
        <authorList>
            <person name="Hasing T."/>
            <person name="Tang H."/>
            <person name="Brym M."/>
            <person name="Khazi F."/>
            <person name="Huang T."/>
            <person name="Chambers A.H."/>
        </authorList>
    </citation>
    <scope>NUCLEOTIDE SEQUENCE [LARGE SCALE GENOMIC DNA]</scope>
    <source>
        <tissue evidence="14">Leaf</tissue>
    </source>
</reference>
<evidence type="ECO:0000256" key="11">
    <source>
        <dbReference type="SAM" id="Phobius"/>
    </source>
</evidence>
<feature type="region of interest" description="Disordered" evidence="10">
    <location>
        <begin position="1"/>
        <end position="20"/>
    </location>
</feature>
<proteinExistence type="inferred from homology"/>
<dbReference type="AlphaFoldDB" id="A0A835QS52"/>
<dbReference type="Pfam" id="PF22776">
    <property type="entry name" value="K_trans_C"/>
    <property type="match status" value="1"/>
</dbReference>
<feature type="domain" description="K+ potassium transporter integral membrane" evidence="12">
    <location>
        <begin position="31"/>
        <end position="198"/>
    </location>
</feature>
<evidence type="ECO:0000256" key="10">
    <source>
        <dbReference type="SAM" id="MobiDB-lite"/>
    </source>
</evidence>
<keyword evidence="7 11" id="KW-1133">Transmembrane helix</keyword>
<dbReference type="InterPro" id="IPR003855">
    <property type="entry name" value="K+_transporter"/>
</dbReference>
<accession>A0A835QS52</accession>
<keyword evidence="8" id="KW-0406">Ion transport</keyword>
<feature type="transmembrane region" description="Helical" evidence="11">
    <location>
        <begin position="68"/>
        <end position="89"/>
    </location>
</feature>
<evidence type="ECO:0000256" key="3">
    <source>
        <dbReference type="ARBA" id="ARBA00022448"/>
    </source>
</evidence>
<dbReference type="GO" id="GO:0015079">
    <property type="term" value="F:potassium ion transmembrane transporter activity"/>
    <property type="evidence" value="ECO:0007669"/>
    <property type="project" value="InterPro"/>
</dbReference>
<evidence type="ECO:0000313" key="15">
    <source>
        <dbReference type="Proteomes" id="UP000639772"/>
    </source>
</evidence>
<dbReference type="GO" id="GO:0016020">
    <property type="term" value="C:membrane"/>
    <property type="evidence" value="ECO:0007669"/>
    <property type="project" value="UniProtKB-SubCell"/>
</dbReference>
<evidence type="ECO:0000256" key="9">
    <source>
        <dbReference type="ARBA" id="ARBA00023136"/>
    </source>
</evidence>
<feature type="transmembrane region" description="Helical" evidence="11">
    <location>
        <begin position="254"/>
        <end position="274"/>
    </location>
</feature>
<dbReference type="OrthoDB" id="504708at2759"/>
<evidence type="ECO:0000313" key="14">
    <source>
        <dbReference type="EMBL" id="KAG0478611.1"/>
    </source>
</evidence>
<feature type="domain" description="K+ potassium transporter integral membrane" evidence="12">
    <location>
        <begin position="200"/>
        <end position="294"/>
    </location>
</feature>
<evidence type="ECO:0000256" key="4">
    <source>
        <dbReference type="ARBA" id="ARBA00022538"/>
    </source>
</evidence>
<feature type="transmembrane region" description="Helical" evidence="11">
    <location>
        <begin position="200"/>
        <end position="221"/>
    </location>
</feature>
<evidence type="ECO:0000256" key="2">
    <source>
        <dbReference type="ARBA" id="ARBA00008440"/>
    </source>
</evidence>
<evidence type="ECO:0008006" key="16">
    <source>
        <dbReference type="Google" id="ProtNLM"/>
    </source>
</evidence>